<keyword evidence="2" id="KW-1185">Reference proteome</keyword>
<reference evidence="1" key="2">
    <citation type="submission" date="2020-11" db="EMBL/GenBank/DDBJ databases">
        <authorList>
            <person name="McCartney M.A."/>
            <person name="Auch B."/>
            <person name="Kono T."/>
            <person name="Mallez S."/>
            <person name="Becker A."/>
            <person name="Gohl D.M."/>
            <person name="Silverstein K.A.T."/>
            <person name="Koren S."/>
            <person name="Bechman K.B."/>
            <person name="Herman A."/>
            <person name="Abrahante J.E."/>
            <person name="Garbe J."/>
        </authorList>
    </citation>
    <scope>NUCLEOTIDE SEQUENCE</scope>
    <source>
        <strain evidence="1">Duluth1</strain>
        <tissue evidence="1">Whole animal</tissue>
    </source>
</reference>
<dbReference type="InterPro" id="IPR036397">
    <property type="entry name" value="RNaseH_sf"/>
</dbReference>
<dbReference type="EMBL" id="JAIWYP010000003">
    <property type="protein sequence ID" value="KAH3852771.1"/>
    <property type="molecule type" value="Genomic_DNA"/>
</dbReference>
<dbReference type="Gene3D" id="3.30.420.10">
    <property type="entry name" value="Ribonuclease H-like superfamily/Ribonuclease H"/>
    <property type="match status" value="1"/>
</dbReference>
<comment type="caution">
    <text evidence="1">The sequence shown here is derived from an EMBL/GenBank/DDBJ whole genome shotgun (WGS) entry which is preliminary data.</text>
</comment>
<organism evidence="1 2">
    <name type="scientific">Dreissena polymorpha</name>
    <name type="common">Zebra mussel</name>
    <name type="synonym">Mytilus polymorpha</name>
    <dbReference type="NCBI Taxonomy" id="45954"/>
    <lineage>
        <taxon>Eukaryota</taxon>
        <taxon>Metazoa</taxon>
        <taxon>Spiralia</taxon>
        <taxon>Lophotrochozoa</taxon>
        <taxon>Mollusca</taxon>
        <taxon>Bivalvia</taxon>
        <taxon>Autobranchia</taxon>
        <taxon>Heteroconchia</taxon>
        <taxon>Euheterodonta</taxon>
        <taxon>Imparidentia</taxon>
        <taxon>Neoheterodontei</taxon>
        <taxon>Myida</taxon>
        <taxon>Dreissenoidea</taxon>
        <taxon>Dreissenidae</taxon>
        <taxon>Dreissena</taxon>
    </lineage>
</organism>
<dbReference type="InterPro" id="IPR012337">
    <property type="entry name" value="RNaseH-like_sf"/>
</dbReference>
<dbReference type="Proteomes" id="UP000828390">
    <property type="component" value="Unassembled WGS sequence"/>
</dbReference>
<gene>
    <name evidence="1" type="ORF">DPMN_095290</name>
</gene>
<reference evidence="1" key="1">
    <citation type="journal article" date="2019" name="bioRxiv">
        <title>The Genome of the Zebra Mussel, Dreissena polymorpha: A Resource for Invasive Species Research.</title>
        <authorList>
            <person name="McCartney M.A."/>
            <person name="Auch B."/>
            <person name="Kono T."/>
            <person name="Mallez S."/>
            <person name="Zhang Y."/>
            <person name="Obille A."/>
            <person name="Becker A."/>
            <person name="Abrahante J.E."/>
            <person name="Garbe J."/>
            <person name="Badalamenti J.P."/>
            <person name="Herman A."/>
            <person name="Mangelson H."/>
            <person name="Liachko I."/>
            <person name="Sullivan S."/>
            <person name="Sone E.D."/>
            <person name="Koren S."/>
            <person name="Silverstein K.A.T."/>
            <person name="Beckman K.B."/>
            <person name="Gohl D.M."/>
        </authorList>
    </citation>
    <scope>NUCLEOTIDE SEQUENCE</scope>
    <source>
        <strain evidence="1">Duluth1</strain>
        <tissue evidence="1">Whole animal</tissue>
    </source>
</reference>
<evidence type="ECO:0008006" key="3">
    <source>
        <dbReference type="Google" id="ProtNLM"/>
    </source>
</evidence>
<dbReference type="SUPFAM" id="SSF53098">
    <property type="entry name" value="Ribonuclease H-like"/>
    <property type="match status" value="1"/>
</dbReference>
<sequence length="179" mass="20277">MPDITQIAAVHLKTGFKFSTYVKTTVPISSEAQKVIGISVDDHGIMRVNGGSVDSVSIKTSLHDCMMWLAKFPRAIFVAHNERRFEFPVLVSALLNTHCFETLCNCVSSFVDSLPVFKQSYPGQSYKQEDLVNVFSRQPAMPTVLLMMLKHWEFCLKHVRLLTIWPTSLLLLQSIIQFV</sequence>
<dbReference type="GO" id="GO:0003676">
    <property type="term" value="F:nucleic acid binding"/>
    <property type="evidence" value="ECO:0007669"/>
    <property type="project" value="InterPro"/>
</dbReference>
<dbReference type="AlphaFoldDB" id="A0A9D4L735"/>
<accession>A0A9D4L735</accession>
<evidence type="ECO:0000313" key="2">
    <source>
        <dbReference type="Proteomes" id="UP000828390"/>
    </source>
</evidence>
<proteinExistence type="predicted"/>
<name>A0A9D4L735_DREPO</name>
<evidence type="ECO:0000313" key="1">
    <source>
        <dbReference type="EMBL" id="KAH3852771.1"/>
    </source>
</evidence>
<protein>
    <recommendedName>
        <fullName evidence="3">Exonuclease domain-containing protein</fullName>
    </recommendedName>
</protein>